<dbReference type="Proteomes" id="UP000673821">
    <property type="component" value="Unassembled WGS sequence"/>
</dbReference>
<accession>A0ABM8SXG3</accession>
<dbReference type="Gene3D" id="2.40.50.140">
    <property type="entry name" value="Nucleic acid-binding proteins"/>
    <property type="match status" value="1"/>
</dbReference>
<dbReference type="EMBL" id="CAJNBH010000029">
    <property type="protein sequence ID" value="CAE6839914.1"/>
    <property type="molecule type" value="Genomic_DNA"/>
</dbReference>
<sequence length="112" mass="12452">MSEITPYEAFSMVDIRVGKVTRVEPNLEAKKPAYKIWIDFGPLGERSTSAQYTVLYKPEELLGRSVVCAVNLGTRRIAGFKSEVLMLGVEQGEGAVVYLKPERDVEPGTKVF</sequence>
<dbReference type="PANTHER" id="PTHR11586:SF37">
    <property type="entry name" value="TRNA-BINDING DOMAIN-CONTAINING PROTEIN"/>
    <property type="match status" value="1"/>
</dbReference>
<dbReference type="Pfam" id="PF01588">
    <property type="entry name" value="tRNA_bind"/>
    <property type="match status" value="1"/>
</dbReference>
<dbReference type="NCBIfam" id="TIGR02222">
    <property type="entry name" value="chap_CsaA"/>
    <property type="match status" value="1"/>
</dbReference>
<name>A0ABM8SXG3_9BURK</name>
<gene>
    <name evidence="5" type="primary">csaA</name>
    <name evidence="5" type="ORF">R69776_06994</name>
</gene>
<evidence type="ECO:0000256" key="2">
    <source>
        <dbReference type="ARBA" id="ARBA00022884"/>
    </source>
</evidence>
<dbReference type="CDD" id="cd02798">
    <property type="entry name" value="tRNA_bind_CsaA"/>
    <property type="match status" value="1"/>
</dbReference>
<organism evidence="5 6">
    <name type="scientific">Paraburkholderia nemoris</name>
    <dbReference type="NCBI Taxonomy" id="2793076"/>
    <lineage>
        <taxon>Bacteria</taxon>
        <taxon>Pseudomonadati</taxon>
        <taxon>Pseudomonadota</taxon>
        <taxon>Betaproteobacteria</taxon>
        <taxon>Burkholderiales</taxon>
        <taxon>Burkholderiaceae</taxon>
        <taxon>Paraburkholderia</taxon>
    </lineage>
</organism>
<proteinExistence type="predicted"/>
<comment type="caution">
    <text evidence="5">The sequence shown here is derived from an EMBL/GenBank/DDBJ whole genome shotgun (WGS) entry which is preliminary data.</text>
</comment>
<reference evidence="5 6" key="1">
    <citation type="submission" date="2021-02" db="EMBL/GenBank/DDBJ databases">
        <authorList>
            <person name="Vanwijnsberghe S."/>
        </authorList>
    </citation>
    <scope>NUCLEOTIDE SEQUENCE [LARGE SCALE GENOMIC DNA]</scope>
    <source>
        <strain evidence="5 6">R-69776</strain>
    </source>
</reference>
<dbReference type="InterPro" id="IPR002547">
    <property type="entry name" value="tRNA-bd_dom"/>
</dbReference>
<dbReference type="RefSeq" id="WP_200660762.1">
    <property type="nucleotide sequence ID" value="NZ_CAJNBH010000029.1"/>
</dbReference>
<feature type="domain" description="TRNA-binding" evidence="4">
    <location>
        <begin position="9"/>
        <end position="112"/>
    </location>
</feature>
<dbReference type="NCBIfam" id="NF007495">
    <property type="entry name" value="PRK10089.1-4"/>
    <property type="match status" value="1"/>
</dbReference>
<evidence type="ECO:0000256" key="1">
    <source>
        <dbReference type="ARBA" id="ARBA00022555"/>
    </source>
</evidence>
<dbReference type="SUPFAM" id="SSF50249">
    <property type="entry name" value="Nucleic acid-binding proteins"/>
    <property type="match status" value="1"/>
</dbReference>
<keyword evidence="1 3" id="KW-0820">tRNA-binding</keyword>
<dbReference type="NCBIfam" id="NF007494">
    <property type="entry name" value="PRK10089.1-3"/>
    <property type="match status" value="1"/>
</dbReference>
<dbReference type="PANTHER" id="PTHR11586">
    <property type="entry name" value="TRNA-AMINOACYLATION COFACTOR ARC1 FAMILY MEMBER"/>
    <property type="match status" value="1"/>
</dbReference>
<evidence type="ECO:0000313" key="6">
    <source>
        <dbReference type="Proteomes" id="UP000673821"/>
    </source>
</evidence>
<keyword evidence="6" id="KW-1185">Reference proteome</keyword>
<evidence type="ECO:0000313" key="5">
    <source>
        <dbReference type="EMBL" id="CAE6839914.1"/>
    </source>
</evidence>
<dbReference type="PROSITE" id="PS50886">
    <property type="entry name" value="TRBD"/>
    <property type="match status" value="1"/>
</dbReference>
<keyword evidence="2 3" id="KW-0694">RNA-binding</keyword>
<evidence type="ECO:0000256" key="3">
    <source>
        <dbReference type="PROSITE-ProRule" id="PRU00209"/>
    </source>
</evidence>
<protein>
    <submittedName>
        <fullName evidence="5">Chaperone CsaA</fullName>
    </submittedName>
</protein>
<evidence type="ECO:0000259" key="4">
    <source>
        <dbReference type="PROSITE" id="PS50886"/>
    </source>
</evidence>
<dbReference type="InterPro" id="IPR051270">
    <property type="entry name" value="Tyrosine-tRNA_ligase_regulator"/>
</dbReference>
<dbReference type="InterPro" id="IPR008231">
    <property type="entry name" value="CsaA"/>
</dbReference>
<dbReference type="InterPro" id="IPR012340">
    <property type="entry name" value="NA-bd_OB-fold"/>
</dbReference>